<accession>A0A166BF96</accession>
<dbReference type="InterPro" id="IPR018170">
    <property type="entry name" value="Aldo/ket_reductase_CS"/>
</dbReference>
<dbReference type="Proteomes" id="UP000076798">
    <property type="component" value="Unassembled WGS sequence"/>
</dbReference>
<dbReference type="AlphaFoldDB" id="A0A166BF96"/>
<feature type="site" description="Lowers pKa of active site Tyr" evidence="4">
    <location>
        <position position="82"/>
    </location>
</feature>
<reference evidence="6 7" key="1">
    <citation type="journal article" date="2016" name="Mol. Biol. Evol.">
        <title>Comparative Genomics of Early-Diverging Mushroom-Forming Fungi Provides Insights into the Origins of Lignocellulose Decay Capabilities.</title>
        <authorList>
            <person name="Nagy L.G."/>
            <person name="Riley R."/>
            <person name="Tritt A."/>
            <person name="Adam C."/>
            <person name="Daum C."/>
            <person name="Floudas D."/>
            <person name="Sun H."/>
            <person name="Yadav J.S."/>
            <person name="Pangilinan J."/>
            <person name="Larsson K.H."/>
            <person name="Matsuura K."/>
            <person name="Barry K."/>
            <person name="Labutti K."/>
            <person name="Kuo R."/>
            <person name="Ohm R.A."/>
            <person name="Bhattacharya S.S."/>
            <person name="Shirouzu T."/>
            <person name="Yoshinaga Y."/>
            <person name="Martin F.M."/>
            <person name="Grigoriev I.V."/>
            <person name="Hibbett D.S."/>
        </authorList>
    </citation>
    <scope>NUCLEOTIDE SEQUENCE [LARGE SCALE GENOMIC DNA]</scope>
    <source>
        <strain evidence="6 7">HHB10207 ss-3</strain>
    </source>
</reference>
<feature type="domain" description="NADP-dependent oxidoreductase" evidence="5">
    <location>
        <begin position="20"/>
        <end position="283"/>
    </location>
</feature>
<dbReference type="FunFam" id="3.20.20.100:FF:000002">
    <property type="entry name" value="2,5-diketo-D-gluconic acid reductase A"/>
    <property type="match status" value="1"/>
</dbReference>
<dbReference type="InterPro" id="IPR036812">
    <property type="entry name" value="NAD(P)_OxRdtase_dom_sf"/>
</dbReference>
<dbReference type="InterPro" id="IPR023210">
    <property type="entry name" value="NADP_OxRdtase_dom"/>
</dbReference>
<feature type="binding site" evidence="3">
    <location>
        <position position="113"/>
    </location>
    <ligand>
        <name>substrate</name>
    </ligand>
</feature>
<dbReference type="SUPFAM" id="SSF51430">
    <property type="entry name" value="NAD(P)-linked oxidoreductase"/>
    <property type="match status" value="1"/>
</dbReference>
<dbReference type="OrthoDB" id="5945798at2759"/>
<sequence length="310" mass="34437">MSYHPYPTVKLNTGAVMPAIGLGTWSGTTEEEWESALPWYKSALSVGYRLLDTAHGYGTEPVVGRAIGESGIPREEVWITTKLPSQHHDRVAYSLDESLDRLGYPFVDLYLIHWPQSHPYHENDEPDIKGEDGRHVTVDHPDVGETWKQMEEVYSSGKAKAIGVSNFSVKTLTQLLKIAKIIPAVNQVEMHPHLNQDELKAFCDKHGIVLTAYSPTGYAPVRTDPAVNEIATKYSVSPAQVSLAWHVQRGTSAVPKSTDLGRQEGNLKKLPILSEEDMKKLGGLNKGVHLCQYGCPEGDVFGWSYEQMGW</sequence>
<evidence type="ECO:0000313" key="7">
    <source>
        <dbReference type="Proteomes" id="UP000076798"/>
    </source>
</evidence>
<dbReference type="Pfam" id="PF00248">
    <property type="entry name" value="Aldo_ket_red"/>
    <property type="match status" value="1"/>
</dbReference>
<dbReference type="PANTHER" id="PTHR11732">
    <property type="entry name" value="ALDO/KETO REDUCTASE"/>
    <property type="match status" value="1"/>
</dbReference>
<gene>
    <name evidence="6" type="ORF">SISSUDRAFT_1007701</name>
</gene>
<keyword evidence="7" id="KW-1185">Reference proteome</keyword>
<dbReference type="InterPro" id="IPR020471">
    <property type="entry name" value="AKR"/>
</dbReference>
<dbReference type="PROSITE" id="PS00798">
    <property type="entry name" value="ALDOKETO_REDUCTASE_1"/>
    <property type="match status" value="1"/>
</dbReference>
<evidence type="ECO:0000256" key="2">
    <source>
        <dbReference type="PIRSR" id="PIRSR000097-1"/>
    </source>
</evidence>
<dbReference type="PRINTS" id="PR00069">
    <property type="entry name" value="ALDKETRDTASE"/>
</dbReference>
<evidence type="ECO:0000259" key="5">
    <source>
        <dbReference type="Pfam" id="PF00248"/>
    </source>
</evidence>
<protein>
    <submittedName>
        <fullName evidence="6">Reductase AKOR2</fullName>
    </submittedName>
</protein>
<evidence type="ECO:0000256" key="4">
    <source>
        <dbReference type="PIRSR" id="PIRSR000097-3"/>
    </source>
</evidence>
<dbReference type="Gene3D" id="3.20.20.100">
    <property type="entry name" value="NADP-dependent oxidoreductase domain"/>
    <property type="match status" value="1"/>
</dbReference>
<organism evidence="6 7">
    <name type="scientific">Sistotremastrum suecicum HHB10207 ss-3</name>
    <dbReference type="NCBI Taxonomy" id="1314776"/>
    <lineage>
        <taxon>Eukaryota</taxon>
        <taxon>Fungi</taxon>
        <taxon>Dikarya</taxon>
        <taxon>Basidiomycota</taxon>
        <taxon>Agaricomycotina</taxon>
        <taxon>Agaricomycetes</taxon>
        <taxon>Sistotremastrales</taxon>
        <taxon>Sistotremastraceae</taxon>
        <taxon>Sistotremastrum</taxon>
    </lineage>
</organism>
<dbReference type="EMBL" id="KV428111">
    <property type="protein sequence ID" value="KZT36310.1"/>
    <property type="molecule type" value="Genomic_DNA"/>
</dbReference>
<evidence type="ECO:0000313" key="6">
    <source>
        <dbReference type="EMBL" id="KZT36310.1"/>
    </source>
</evidence>
<dbReference type="PROSITE" id="PS00062">
    <property type="entry name" value="ALDOKETO_REDUCTASE_2"/>
    <property type="match status" value="1"/>
</dbReference>
<feature type="active site" description="Proton donor" evidence="2">
    <location>
        <position position="57"/>
    </location>
</feature>
<proteinExistence type="predicted"/>
<evidence type="ECO:0000256" key="1">
    <source>
        <dbReference type="ARBA" id="ARBA00023002"/>
    </source>
</evidence>
<dbReference type="CDD" id="cd19071">
    <property type="entry name" value="AKR_AKR1-5-like"/>
    <property type="match status" value="1"/>
</dbReference>
<evidence type="ECO:0000256" key="3">
    <source>
        <dbReference type="PIRSR" id="PIRSR000097-2"/>
    </source>
</evidence>
<dbReference type="GO" id="GO:0016616">
    <property type="term" value="F:oxidoreductase activity, acting on the CH-OH group of donors, NAD or NADP as acceptor"/>
    <property type="evidence" value="ECO:0007669"/>
    <property type="project" value="UniProtKB-ARBA"/>
</dbReference>
<dbReference type="STRING" id="1314776.A0A166BF96"/>
<keyword evidence="1" id="KW-0560">Oxidoreductase</keyword>
<name>A0A166BF96_9AGAM</name>
<dbReference type="PIRSF" id="PIRSF000097">
    <property type="entry name" value="AKR"/>
    <property type="match status" value="1"/>
</dbReference>